<keyword evidence="3" id="KW-0862">Zinc</keyword>
<evidence type="ECO:0000256" key="2">
    <source>
        <dbReference type="ARBA" id="ARBA00022771"/>
    </source>
</evidence>
<dbReference type="PANTHER" id="PTHR33823:SF4">
    <property type="entry name" value="GENERAL STRESS PROTEIN 16O"/>
    <property type="match status" value="1"/>
</dbReference>
<dbReference type="AlphaFoldDB" id="A0A0G0JE70"/>
<evidence type="ECO:0000256" key="1">
    <source>
        <dbReference type="ARBA" id="ARBA00022723"/>
    </source>
</evidence>
<dbReference type="InterPro" id="IPR020458">
    <property type="entry name" value="Znf_DskA_TraR_CS"/>
</dbReference>
<feature type="zinc finger region" description="dksA C4-type" evidence="4">
    <location>
        <begin position="91"/>
        <end position="115"/>
    </location>
</feature>
<dbReference type="Pfam" id="PF01258">
    <property type="entry name" value="zf-dskA_traR"/>
    <property type="match status" value="1"/>
</dbReference>
<dbReference type="EMBL" id="LBUP01000013">
    <property type="protein sequence ID" value="KKQ65002.1"/>
    <property type="molecule type" value="Genomic_DNA"/>
</dbReference>
<dbReference type="PROSITE" id="PS51128">
    <property type="entry name" value="ZF_DKSA_2"/>
    <property type="match status" value="1"/>
</dbReference>
<dbReference type="SUPFAM" id="SSF57716">
    <property type="entry name" value="Glucocorticoid receptor-like (DNA-binding domain)"/>
    <property type="match status" value="1"/>
</dbReference>
<dbReference type="InterPro" id="IPR000962">
    <property type="entry name" value="Znf_DskA_TraR"/>
</dbReference>
<dbReference type="PROSITE" id="PS01102">
    <property type="entry name" value="ZF_DKSA_1"/>
    <property type="match status" value="1"/>
</dbReference>
<evidence type="ECO:0000256" key="4">
    <source>
        <dbReference type="PROSITE-ProRule" id="PRU00510"/>
    </source>
</evidence>
<keyword evidence="2" id="KW-0863">Zinc-finger</keyword>
<dbReference type="Proteomes" id="UP000034235">
    <property type="component" value="Unassembled WGS sequence"/>
</dbReference>
<keyword evidence="1" id="KW-0479">Metal-binding</keyword>
<dbReference type="PANTHER" id="PTHR33823">
    <property type="entry name" value="RNA POLYMERASE-BINDING TRANSCRIPTION FACTOR DKSA-RELATED"/>
    <property type="match status" value="1"/>
</dbReference>
<evidence type="ECO:0000259" key="5">
    <source>
        <dbReference type="Pfam" id="PF01258"/>
    </source>
</evidence>
<proteinExistence type="predicted"/>
<feature type="domain" description="Zinc finger DksA/TraR C4-type" evidence="5">
    <location>
        <begin position="86"/>
        <end position="116"/>
    </location>
</feature>
<comment type="caution">
    <text evidence="6">The sequence shown here is derived from an EMBL/GenBank/DDBJ whole genome shotgun (WGS) entry which is preliminary data.</text>
</comment>
<protein>
    <submittedName>
        <fullName evidence="6">DnaK suppressor protein</fullName>
    </submittedName>
</protein>
<name>A0A0G0JE70_9BACT</name>
<sequence>MNEFTIGSARWTQALSWLSIKQREVEEQLLALHQSDPVMSDGLAETVEDGVMSWKEEVHTNITALRRSLLSLSNKIKQSLNKLHLGTYGKCEKCGNLISAERLKAMPMASHCMYCA</sequence>
<organism evidence="6 7">
    <name type="scientific">Candidatus Daviesbacteria bacterium GW2011_GWA2_38_24</name>
    <dbReference type="NCBI Taxonomy" id="1618422"/>
    <lineage>
        <taxon>Bacteria</taxon>
        <taxon>Candidatus Daviesiibacteriota</taxon>
    </lineage>
</organism>
<dbReference type="GO" id="GO:0008270">
    <property type="term" value="F:zinc ion binding"/>
    <property type="evidence" value="ECO:0007669"/>
    <property type="project" value="UniProtKB-KW"/>
</dbReference>
<dbReference type="Gene3D" id="1.20.120.910">
    <property type="entry name" value="DksA, coiled-coil domain"/>
    <property type="match status" value="1"/>
</dbReference>
<gene>
    <name evidence="6" type="ORF">US86_C0013G0003</name>
</gene>
<evidence type="ECO:0000313" key="7">
    <source>
        <dbReference type="Proteomes" id="UP000034235"/>
    </source>
</evidence>
<evidence type="ECO:0000256" key="3">
    <source>
        <dbReference type="ARBA" id="ARBA00022833"/>
    </source>
</evidence>
<reference evidence="6 7" key="1">
    <citation type="journal article" date="2015" name="Nature">
        <title>rRNA introns, odd ribosomes, and small enigmatic genomes across a large radiation of phyla.</title>
        <authorList>
            <person name="Brown C.T."/>
            <person name="Hug L.A."/>
            <person name="Thomas B.C."/>
            <person name="Sharon I."/>
            <person name="Castelle C.J."/>
            <person name="Singh A."/>
            <person name="Wilkins M.J."/>
            <person name="Williams K.H."/>
            <person name="Banfield J.F."/>
        </authorList>
    </citation>
    <scope>NUCLEOTIDE SEQUENCE [LARGE SCALE GENOMIC DNA]</scope>
</reference>
<accession>A0A0G0JE70</accession>
<evidence type="ECO:0000313" key="6">
    <source>
        <dbReference type="EMBL" id="KKQ65002.1"/>
    </source>
</evidence>